<protein>
    <submittedName>
        <fullName evidence="1">Uncharacterized protein</fullName>
    </submittedName>
</protein>
<reference evidence="1 2" key="1">
    <citation type="journal article" date="2012" name="Appl. Environ. Microbiol.">
        <title>Characterization of DC1, a broad-host-range Bcep22-like podovirus.</title>
        <authorList>
            <person name="Lynch K.H."/>
            <person name="Stothard P."/>
            <person name="Dennis J.J."/>
        </authorList>
    </citation>
    <scope>NUCLEOTIDE SEQUENCE [LARGE SCALE GENOMIC DNA]</scope>
</reference>
<dbReference type="Proteomes" id="UP000007817">
    <property type="component" value="Segment"/>
</dbReference>
<keyword evidence="2" id="KW-1185">Reference proteome</keyword>
<evidence type="ECO:0000313" key="1">
    <source>
        <dbReference type="EMBL" id="AEZ50848.1"/>
    </source>
</evidence>
<accession>I6NW21</accession>
<gene>
    <name evidence="1" type="ORF">DC1_00030</name>
</gene>
<dbReference type="GeneID" id="13455413"/>
<organism evidence="1 2">
    <name type="scientific">Burkholderia phage DC1</name>
    <dbReference type="NCBI Taxonomy" id="2881398"/>
    <lineage>
        <taxon>Viruses</taxon>
        <taxon>Duplodnaviria</taxon>
        <taxon>Heunggongvirae</taxon>
        <taxon>Uroviricota</taxon>
        <taxon>Caudoviricetes</taxon>
        <taxon>Lessievirus</taxon>
        <taxon>Lessievirus DC1</taxon>
    </lineage>
</organism>
<name>I6NW21_9CAUD</name>
<dbReference type="EMBL" id="JN662425">
    <property type="protein sequence ID" value="AEZ50848.1"/>
    <property type="molecule type" value="Genomic_DNA"/>
</dbReference>
<proteinExistence type="predicted"/>
<dbReference type="RefSeq" id="YP_006589960.1">
    <property type="nucleotide sequence ID" value="NC_018452.1"/>
</dbReference>
<dbReference type="KEGG" id="vg:13455413"/>
<sequence>MKQLYTKAGLRIVGTKEVINATALVSGFDDHGQPIYAGSTDLDWDSQLSETDEKGNYILIDEDGEEHSPDECELRDA</sequence>
<evidence type="ECO:0000313" key="2">
    <source>
        <dbReference type="Proteomes" id="UP000007817"/>
    </source>
</evidence>